<evidence type="ECO:0000313" key="1">
    <source>
        <dbReference type="EMBL" id="MFC5463494.1"/>
    </source>
</evidence>
<keyword evidence="2" id="KW-1185">Reference proteome</keyword>
<dbReference type="SUPFAM" id="SSF53254">
    <property type="entry name" value="Phosphoglycerate mutase-like"/>
    <property type="match status" value="1"/>
</dbReference>
<dbReference type="CDD" id="cd07067">
    <property type="entry name" value="HP_PGM_like"/>
    <property type="match status" value="1"/>
</dbReference>
<organism evidence="1 2">
    <name type="scientific">Lederbergia graminis</name>
    <dbReference type="NCBI Taxonomy" id="735518"/>
    <lineage>
        <taxon>Bacteria</taxon>
        <taxon>Bacillati</taxon>
        <taxon>Bacillota</taxon>
        <taxon>Bacilli</taxon>
        <taxon>Bacillales</taxon>
        <taxon>Bacillaceae</taxon>
        <taxon>Lederbergia</taxon>
    </lineage>
</organism>
<sequence>MNKSIFVVRHCKAVGQQPEAQLTEEGINQSLSLVRFFSKYNIDRIISSPFTRAIQSINPYAKKRNINIEIDNRLAERTLSNQSYHDWMEKLKKTFTDMDLKYDGGESSREAQARIKDVIDDIITSSFSNTIIVTHGNLMALLLKNYIPEYGFNNWMALRNPDVYHIRWNDGKYTVECIW</sequence>
<comment type="caution">
    <text evidence="1">The sequence shown here is derived from an EMBL/GenBank/DDBJ whole genome shotgun (WGS) entry which is preliminary data.</text>
</comment>
<dbReference type="Pfam" id="PF00300">
    <property type="entry name" value="His_Phos_1"/>
    <property type="match status" value="1"/>
</dbReference>
<name>A0ABW0LCR1_9BACI</name>
<protein>
    <submittedName>
        <fullName evidence="1">Histidine phosphatase family protein</fullName>
    </submittedName>
</protein>
<dbReference type="Proteomes" id="UP001596147">
    <property type="component" value="Unassembled WGS sequence"/>
</dbReference>
<reference evidence="2" key="1">
    <citation type="journal article" date="2019" name="Int. J. Syst. Evol. Microbiol.">
        <title>The Global Catalogue of Microorganisms (GCM) 10K type strain sequencing project: providing services to taxonomists for standard genome sequencing and annotation.</title>
        <authorList>
            <consortium name="The Broad Institute Genomics Platform"/>
            <consortium name="The Broad Institute Genome Sequencing Center for Infectious Disease"/>
            <person name="Wu L."/>
            <person name="Ma J."/>
        </authorList>
    </citation>
    <scope>NUCLEOTIDE SEQUENCE [LARGE SCALE GENOMIC DNA]</scope>
    <source>
        <strain evidence="2">CGMCC 1.12237</strain>
    </source>
</reference>
<dbReference type="InterPro" id="IPR050275">
    <property type="entry name" value="PGM_Phosphatase"/>
</dbReference>
<dbReference type="Gene3D" id="3.40.50.1240">
    <property type="entry name" value="Phosphoglycerate mutase-like"/>
    <property type="match status" value="1"/>
</dbReference>
<accession>A0ABW0LCR1</accession>
<dbReference type="InterPro" id="IPR013078">
    <property type="entry name" value="His_Pase_superF_clade-1"/>
</dbReference>
<dbReference type="InterPro" id="IPR029033">
    <property type="entry name" value="His_PPase_superfam"/>
</dbReference>
<dbReference type="RefSeq" id="WP_382347056.1">
    <property type="nucleotide sequence ID" value="NZ_JBHSMC010000001.1"/>
</dbReference>
<proteinExistence type="predicted"/>
<dbReference type="PANTHER" id="PTHR48100:SF1">
    <property type="entry name" value="HISTIDINE PHOSPHATASE FAMILY PROTEIN-RELATED"/>
    <property type="match status" value="1"/>
</dbReference>
<gene>
    <name evidence="1" type="ORF">ACFPM4_01870</name>
</gene>
<dbReference type="EMBL" id="JBHSMC010000001">
    <property type="protein sequence ID" value="MFC5463494.1"/>
    <property type="molecule type" value="Genomic_DNA"/>
</dbReference>
<evidence type="ECO:0000313" key="2">
    <source>
        <dbReference type="Proteomes" id="UP001596147"/>
    </source>
</evidence>
<dbReference type="PANTHER" id="PTHR48100">
    <property type="entry name" value="BROAD-SPECIFICITY PHOSPHATASE YOR283W-RELATED"/>
    <property type="match status" value="1"/>
</dbReference>